<feature type="compositionally biased region" description="Low complexity" evidence="1">
    <location>
        <begin position="451"/>
        <end position="463"/>
    </location>
</feature>
<dbReference type="OrthoDB" id="74813at2759"/>
<feature type="compositionally biased region" description="Polar residues" evidence="1">
    <location>
        <begin position="193"/>
        <end position="206"/>
    </location>
</feature>
<evidence type="ECO:0000313" key="3">
    <source>
        <dbReference type="Proteomes" id="UP000245609"/>
    </source>
</evidence>
<dbReference type="AlphaFoldDB" id="A0A2T9ZH73"/>
<feature type="region of interest" description="Disordered" evidence="1">
    <location>
        <begin position="116"/>
        <end position="141"/>
    </location>
</feature>
<dbReference type="Proteomes" id="UP000245609">
    <property type="component" value="Unassembled WGS sequence"/>
</dbReference>
<organism evidence="2 3">
    <name type="scientific">Smittium megazygosporum</name>
    <dbReference type="NCBI Taxonomy" id="133381"/>
    <lineage>
        <taxon>Eukaryota</taxon>
        <taxon>Fungi</taxon>
        <taxon>Fungi incertae sedis</taxon>
        <taxon>Zoopagomycota</taxon>
        <taxon>Kickxellomycotina</taxon>
        <taxon>Harpellomycetes</taxon>
        <taxon>Harpellales</taxon>
        <taxon>Legeriomycetaceae</taxon>
        <taxon>Smittium</taxon>
    </lineage>
</organism>
<feature type="region of interest" description="Disordered" evidence="1">
    <location>
        <begin position="25"/>
        <end position="45"/>
    </location>
</feature>
<comment type="caution">
    <text evidence="2">The sequence shown here is derived from an EMBL/GenBank/DDBJ whole genome shotgun (WGS) entry which is preliminary data.</text>
</comment>
<dbReference type="STRING" id="133381.A0A2T9ZH73"/>
<gene>
    <name evidence="2" type="ORF">BB560_001643</name>
</gene>
<feature type="compositionally biased region" description="Polar residues" evidence="1">
    <location>
        <begin position="116"/>
        <end position="127"/>
    </location>
</feature>
<name>A0A2T9ZH73_9FUNG</name>
<protein>
    <submittedName>
        <fullName evidence="2">Uncharacterized protein</fullName>
    </submittedName>
</protein>
<proteinExistence type="predicted"/>
<dbReference type="EMBL" id="MBFS01000184">
    <property type="protein sequence ID" value="PVV03867.1"/>
    <property type="molecule type" value="Genomic_DNA"/>
</dbReference>
<evidence type="ECO:0000256" key="1">
    <source>
        <dbReference type="SAM" id="MobiDB-lite"/>
    </source>
</evidence>
<feature type="compositionally biased region" description="Polar residues" evidence="1">
    <location>
        <begin position="25"/>
        <end position="37"/>
    </location>
</feature>
<accession>A0A2T9ZH73</accession>
<reference evidence="2 3" key="1">
    <citation type="journal article" date="2018" name="MBio">
        <title>Comparative Genomics Reveals the Core Gene Toolbox for the Fungus-Insect Symbiosis.</title>
        <authorList>
            <person name="Wang Y."/>
            <person name="Stata M."/>
            <person name="Wang W."/>
            <person name="Stajich J.E."/>
            <person name="White M.M."/>
            <person name="Moncalvo J.M."/>
        </authorList>
    </citation>
    <scope>NUCLEOTIDE SEQUENCE [LARGE SCALE GENOMIC DNA]</scope>
    <source>
        <strain evidence="2 3">SC-DP-2</strain>
    </source>
</reference>
<feature type="region of interest" description="Disordered" evidence="1">
    <location>
        <begin position="158"/>
        <end position="206"/>
    </location>
</feature>
<keyword evidence="3" id="KW-1185">Reference proteome</keyword>
<feature type="region of interest" description="Disordered" evidence="1">
    <location>
        <begin position="430"/>
        <end position="467"/>
    </location>
</feature>
<feature type="compositionally biased region" description="Basic residues" evidence="1">
    <location>
        <begin position="158"/>
        <end position="170"/>
    </location>
</feature>
<evidence type="ECO:0000313" key="2">
    <source>
        <dbReference type="EMBL" id="PVV03867.1"/>
    </source>
</evidence>
<sequence length="607" mass="69302">MRFKIKFEGILEDREFWYAVPKENQANSGSRLSNQKPSLKRKRDPTISELSDYIKNDFNIQLLKGQSLSLKYKGVDLFEKSSASDLIKPRKTISISVAQKSGIKLQKKAEAKAVTSFANTNPGTSAKSELDSNDFSPPETIKMTRRLTNYLNWKKKVQKKIQKSKKGKKSKTQESPHSLNDNSNDNKKDSLELGNNSDQNTENQPNAIVSQSSFQEKIVDSSKSNHIKFLENTSTNATINELDFYNESNLDHSTDTLKRKFENDDSYYVTNNHDNLLDGQNLQKTTDSTFIGSQPKNNYIITSVEHMDDYDPGWRDRKGTAKYNRSNPARFLTEKKFYQQEETENGCKEVDYECSTSDLFSTETAFSVHDFQNYNTVDETQETQYLAVENEANQDQIGVHIDDGNLNHLEQITDIQSQNGVYSNENYQEKGLQPVDKIPDSDLKSNKKSKAAGNKNNKTTNQNIENFNPNLSQTEISYYPEVTDPVSVNDIIAFKLIELGDDLTPIMSGYYIALVRSVFQNLNKLNLKFLSVPNKPNKNLDQQKEINKKLEIDFNMDLENLDIDHLTANPIKETREQSSSLQKILDSKTGNYDRDALLDIRLIKKHA</sequence>